<gene>
    <name evidence="1" type="ORF">ORI27_25965</name>
</gene>
<comment type="caution">
    <text evidence="1">The sequence shown here is derived from an EMBL/GenBank/DDBJ whole genome shotgun (WGS) entry which is preliminary data.</text>
</comment>
<dbReference type="EMBL" id="JAPJDO010000033">
    <property type="protein sequence ID" value="MCX2940148.1"/>
    <property type="molecule type" value="Genomic_DNA"/>
</dbReference>
<name>A0ABT3SL14_9MYCO</name>
<organism evidence="1 2">
    <name type="scientific">Mycobacterium pinniadriaticum</name>
    <dbReference type="NCBI Taxonomy" id="2994102"/>
    <lineage>
        <taxon>Bacteria</taxon>
        <taxon>Bacillati</taxon>
        <taxon>Actinomycetota</taxon>
        <taxon>Actinomycetes</taxon>
        <taxon>Mycobacteriales</taxon>
        <taxon>Mycobacteriaceae</taxon>
        <taxon>Mycobacterium</taxon>
    </lineage>
</organism>
<dbReference type="SUPFAM" id="SSF53213">
    <property type="entry name" value="LigB-like"/>
    <property type="match status" value="1"/>
</dbReference>
<evidence type="ECO:0008006" key="3">
    <source>
        <dbReference type="Google" id="ProtNLM"/>
    </source>
</evidence>
<accession>A0ABT3SL14</accession>
<sequence>MPAAFIGHGSPMNALELTRYTSAWRAFGRSALESIGRPRAILVISAHGYGSLSMTSYTLGLSA</sequence>
<evidence type="ECO:0000313" key="2">
    <source>
        <dbReference type="Proteomes" id="UP001300745"/>
    </source>
</evidence>
<keyword evidence="2" id="KW-1185">Reference proteome</keyword>
<dbReference type="Proteomes" id="UP001300745">
    <property type="component" value="Unassembled WGS sequence"/>
</dbReference>
<proteinExistence type="predicted"/>
<reference evidence="1 2" key="1">
    <citation type="submission" date="2022-11" db="EMBL/GenBank/DDBJ databases">
        <title>Mycobacterium sp. nov.</title>
        <authorList>
            <person name="Papic B."/>
            <person name="Spicic S."/>
            <person name="Duvnjak S."/>
        </authorList>
    </citation>
    <scope>NUCLEOTIDE SEQUENCE [LARGE SCALE GENOMIC DNA]</scope>
    <source>
        <strain evidence="1 2">CVI_P4</strain>
    </source>
</reference>
<dbReference type="Gene3D" id="3.40.830.10">
    <property type="entry name" value="LigB-like"/>
    <property type="match status" value="1"/>
</dbReference>
<evidence type="ECO:0000313" key="1">
    <source>
        <dbReference type="EMBL" id="MCX2940148.1"/>
    </source>
</evidence>
<protein>
    <recommendedName>
        <fullName evidence="3">Dioxygenase</fullName>
    </recommendedName>
</protein>